<dbReference type="AlphaFoldDB" id="A0AAP3DKQ3"/>
<comment type="caution">
    <text evidence="1">The sequence shown here is derived from an EMBL/GenBank/DDBJ whole genome shotgun (WGS) entry which is preliminary data.</text>
</comment>
<organism evidence="1 2">
    <name type="scientific">Brevibacillus laterosporus</name>
    <name type="common">Bacillus laterosporus</name>
    <dbReference type="NCBI Taxonomy" id="1465"/>
    <lineage>
        <taxon>Bacteria</taxon>
        <taxon>Bacillati</taxon>
        <taxon>Bacillota</taxon>
        <taxon>Bacilli</taxon>
        <taxon>Bacillales</taxon>
        <taxon>Paenibacillaceae</taxon>
        <taxon>Brevibacillus</taxon>
    </lineage>
</organism>
<proteinExistence type="predicted"/>
<protein>
    <submittedName>
        <fullName evidence="1">Uncharacterized protein</fullName>
    </submittedName>
</protein>
<dbReference type="Proteomes" id="UP001077662">
    <property type="component" value="Unassembled WGS sequence"/>
</dbReference>
<name>A0AAP3DKQ3_BRELA</name>
<dbReference type="RefSeq" id="WP_258434968.1">
    <property type="nucleotide sequence ID" value="NZ_JANSGW010000063.1"/>
</dbReference>
<evidence type="ECO:0000313" key="2">
    <source>
        <dbReference type="Proteomes" id="UP001077662"/>
    </source>
</evidence>
<reference evidence="1" key="1">
    <citation type="submission" date="2022-09" db="EMBL/GenBank/DDBJ databases">
        <title>Genome analysis and characterization of larvicidal activity of Brevibacillus strains.</title>
        <authorList>
            <person name="Patrusheva E.V."/>
            <person name="Izotova A.O."/>
            <person name="Toshchakov S.V."/>
            <person name="Sineoky S.P."/>
        </authorList>
    </citation>
    <scope>NUCLEOTIDE SEQUENCE</scope>
    <source>
        <strain evidence="1">VKPM_B-13247</strain>
    </source>
</reference>
<sequence length="439" mass="48507">MTNVTILTDDNGVKREYREVRREANVGERIKIIAEIDSYGVYKNGDTFIVEESKCIGVYNTDAATRNGGNNPSGFIEHREYVVLEPTDIVQVDGVRFREEKREAKVGERILIIAAEVTGGLYDNGSVLTVKIAPNTLGFVYVNEHDLAVLYREYVVITPLNDSLTKSTEPIPNNITVNLTVNVASSSPSEILKAIVDSVQAELARFVGAPNNEETRGKMTEALTNKSRDEIVEQAKEEASINTGIDTTAVGRVLQKMRDNVVERAKADLVELRSDMSNVRNPHLLGRDDIYLTHEHVGVTVEFIVNKEKRTVVCLLRNAVFPEMISGRGIAKCSPDDCFNVHIGKAIALRRALGLDVPTEYLTAPQPAEPRVGDVVKSTHAFGRNPEGRVSQVGGGKYICASEGLTFFTTDGEHVWRFKDNVKIIDDSRDQETEMTAVA</sequence>
<dbReference type="EMBL" id="JAPTNE010000063">
    <property type="protein sequence ID" value="MCZ0810244.1"/>
    <property type="molecule type" value="Genomic_DNA"/>
</dbReference>
<dbReference type="PROSITE" id="PS50890">
    <property type="entry name" value="PUA"/>
    <property type="match status" value="1"/>
</dbReference>
<evidence type="ECO:0000313" key="1">
    <source>
        <dbReference type="EMBL" id="MCZ0810244.1"/>
    </source>
</evidence>
<gene>
    <name evidence="1" type="ORF">O0554_25730</name>
</gene>
<accession>A0AAP3DKQ3</accession>